<dbReference type="Pfam" id="PF00005">
    <property type="entry name" value="ABC_tran"/>
    <property type="match status" value="1"/>
</dbReference>
<evidence type="ECO:0000256" key="2">
    <source>
        <dbReference type="ARBA" id="ARBA00022840"/>
    </source>
</evidence>
<keyword evidence="2" id="KW-0067">ATP-binding</keyword>
<evidence type="ECO:0000313" key="6">
    <source>
        <dbReference type="Proteomes" id="UP001215151"/>
    </source>
</evidence>
<dbReference type="GO" id="GO:0042626">
    <property type="term" value="F:ATPase-coupled transmembrane transporter activity"/>
    <property type="evidence" value="ECO:0007669"/>
    <property type="project" value="TreeGrafter"/>
</dbReference>
<dbReference type="InterPro" id="IPR050173">
    <property type="entry name" value="ABC_transporter_C-like"/>
</dbReference>
<dbReference type="GO" id="GO:0016887">
    <property type="term" value="F:ATP hydrolysis activity"/>
    <property type="evidence" value="ECO:0007669"/>
    <property type="project" value="InterPro"/>
</dbReference>
<reference evidence="5" key="1">
    <citation type="submission" date="2022-11" db="EMBL/GenBank/DDBJ databases">
        <title>Genome Sequence of Cubamyces cubensis.</title>
        <authorList>
            <person name="Buettner E."/>
        </authorList>
    </citation>
    <scope>NUCLEOTIDE SEQUENCE</scope>
    <source>
        <strain evidence="5">MPL-01</strain>
    </source>
</reference>
<dbReference type="PROSITE" id="PS50893">
    <property type="entry name" value="ABC_TRANSPORTER_2"/>
    <property type="match status" value="1"/>
</dbReference>
<dbReference type="SUPFAM" id="SSF52540">
    <property type="entry name" value="P-loop containing nucleoside triphosphate hydrolases"/>
    <property type="match status" value="1"/>
</dbReference>
<proteinExistence type="predicted"/>
<keyword evidence="1" id="KW-0547">Nucleotide-binding</keyword>
<accession>A0AAD7TG06</accession>
<dbReference type="PROSITE" id="PS00211">
    <property type="entry name" value="ABC_TRANSPORTER_1"/>
    <property type="match status" value="1"/>
</dbReference>
<dbReference type="InterPro" id="IPR003439">
    <property type="entry name" value="ABC_transporter-like_ATP-bd"/>
</dbReference>
<name>A0AAD7TG06_9APHY</name>
<feature type="domain" description="ABC transporter" evidence="4">
    <location>
        <begin position="62"/>
        <end position="335"/>
    </location>
</feature>
<dbReference type="Proteomes" id="UP001215151">
    <property type="component" value="Unassembled WGS sequence"/>
</dbReference>
<evidence type="ECO:0000259" key="4">
    <source>
        <dbReference type="PROSITE" id="PS50893"/>
    </source>
</evidence>
<gene>
    <name evidence="5" type="ORF">ONZ51_g12725</name>
</gene>
<dbReference type="GO" id="GO:0005524">
    <property type="term" value="F:ATP binding"/>
    <property type="evidence" value="ECO:0007669"/>
    <property type="project" value="UniProtKB-KW"/>
</dbReference>
<evidence type="ECO:0000256" key="3">
    <source>
        <dbReference type="SAM" id="MobiDB-lite"/>
    </source>
</evidence>
<evidence type="ECO:0000256" key="1">
    <source>
        <dbReference type="ARBA" id="ARBA00022741"/>
    </source>
</evidence>
<feature type="compositionally biased region" description="Basic and acidic residues" evidence="3">
    <location>
        <begin position="188"/>
        <end position="207"/>
    </location>
</feature>
<dbReference type="GO" id="GO:0016020">
    <property type="term" value="C:membrane"/>
    <property type="evidence" value="ECO:0007669"/>
    <property type="project" value="TreeGrafter"/>
</dbReference>
<protein>
    <recommendedName>
        <fullName evidence="4">ABC transporter domain-containing protein</fullName>
    </recommendedName>
</protein>
<sequence length="361" mass="39827">MSFTGGVYWACRFWTELELDFNSVERVVEYLDLPQEPPAIIESNRPPAYWPSSTSPNKDSLLVVEDLVIKYAPDLPPVLHGISFALKAKERVGLLGRTGSGKSTLAMSLLRFVDPASGRIIIDGIDISTIGLHDLRSRITFIPQDATLFSGTLRDNLDPFGEHTDAECLDVLHRVQMMSDSQLASQRTSRDGSRAASLHENENEREATIASMSTSPTETEGKTVITLETQVSPGGTNFSQGQRQLIAMARALLRRSAIIILDEATSSIDFATDAKIQATIREEFGSSLLLTVAHRLRTVIDYDRLIVLDKGELVEFDTPLNLIQKEGGIFRNMCLKSGTFADLEAAAKAKVERDRQESSRA</sequence>
<dbReference type="CDD" id="cd03244">
    <property type="entry name" value="ABCC_MRP_domain2"/>
    <property type="match status" value="1"/>
</dbReference>
<dbReference type="Gene3D" id="3.40.50.300">
    <property type="entry name" value="P-loop containing nucleotide triphosphate hydrolases"/>
    <property type="match status" value="1"/>
</dbReference>
<dbReference type="EMBL" id="JAPEVG010000853">
    <property type="protein sequence ID" value="KAJ8454954.1"/>
    <property type="molecule type" value="Genomic_DNA"/>
</dbReference>
<dbReference type="FunFam" id="3.40.50.300:FF:001354">
    <property type="entry name" value="ATP-binding cassette (ABC) transporter, putative"/>
    <property type="match status" value="1"/>
</dbReference>
<dbReference type="AlphaFoldDB" id="A0AAD7TG06"/>
<evidence type="ECO:0000313" key="5">
    <source>
        <dbReference type="EMBL" id="KAJ8454954.1"/>
    </source>
</evidence>
<dbReference type="PANTHER" id="PTHR24223:SF415">
    <property type="entry name" value="FI20190P1"/>
    <property type="match status" value="1"/>
</dbReference>
<dbReference type="InterPro" id="IPR003593">
    <property type="entry name" value="AAA+_ATPase"/>
</dbReference>
<feature type="region of interest" description="Disordered" evidence="3">
    <location>
        <begin position="180"/>
        <end position="221"/>
    </location>
</feature>
<keyword evidence="6" id="KW-1185">Reference proteome</keyword>
<organism evidence="5 6">
    <name type="scientific">Trametes cubensis</name>
    <dbReference type="NCBI Taxonomy" id="1111947"/>
    <lineage>
        <taxon>Eukaryota</taxon>
        <taxon>Fungi</taxon>
        <taxon>Dikarya</taxon>
        <taxon>Basidiomycota</taxon>
        <taxon>Agaricomycotina</taxon>
        <taxon>Agaricomycetes</taxon>
        <taxon>Polyporales</taxon>
        <taxon>Polyporaceae</taxon>
        <taxon>Trametes</taxon>
    </lineage>
</organism>
<dbReference type="InterPro" id="IPR027417">
    <property type="entry name" value="P-loop_NTPase"/>
</dbReference>
<comment type="caution">
    <text evidence="5">The sequence shown here is derived from an EMBL/GenBank/DDBJ whole genome shotgun (WGS) entry which is preliminary data.</text>
</comment>
<dbReference type="InterPro" id="IPR017871">
    <property type="entry name" value="ABC_transporter-like_CS"/>
</dbReference>
<dbReference type="SMART" id="SM00382">
    <property type="entry name" value="AAA"/>
    <property type="match status" value="1"/>
</dbReference>
<dbReference type="PANTHER" id="PTHR24223">
    <property type="entry name" value="ATP-BINDING CASSETTE SUB-FAMILY C"/>
    <property type="match status" value="1"/>
</dbReference>